<evidence type="ECO:0000313" key="2">
    <source>
        <dbReference type="Proteomes" id="UP001232445"/>
    </source>
</evidence>
<accession>A0ABU0CW15</accession>
<keyword evidence="2" id="KW-1185">Reference proteome</keyword>
<comment type="caution">
    <text evidence="1">The sequence shown here is derived from an EMBL/GenBank/DDBJ whole genome shotgun (WGS) entry which is preliminary data.</text>
</comment>
<dbReference type="Proteomes" id="UP001232445">
    <property type="component" value="Unassembled WGS sequence"/>
</dbReference>
<dbReference type="EMBL" id="JAUSUQ010000015">
    <property type="protein sequence ID" value="MDQ0340529.1"/>
    <property type="molecule type" value="Genomic_DNA"/>
</dbReference>
<name>A0ABU0CW15_9BACI</name>
<dbReference type="RefSeq" id="WP_307342306.1">
    <property type="nucleotide sequence ID" value="NZ_JAUSUQ010000015.1"/>
</dbReference>
<organism evidence="1 2">
    <name type="scientific">Caldalkalibacillus uzonensis</name>
    <dbReference type="NCBI Taxonomy" id="353224"/>
    <lineage>
        <taxon>Bacteria</taxon>
        <taxon>Bacillati</taxon>
        <taxon>Bacillota</taxon>
        <taxon>Bacilli</taxon>
        <taxon>Bacillales</taxon>
        <taxon>Bacillaceae</taxon>
        <taxon>Caldalkalibacillus</taxon>
    </lineage>
</organism>
<protein>
    <submittedName>
        <fullName evidence="1">Uncharacterized protein</fullName>
    </submittedName>
</protein>
<sequence>MRLEFVVEDIPPKKDGANSMWKKEIEAHRIISLRTRAFEAMQRVGFDCCFKGHIHLSLFIYLPPDKIERVGDLDNFITGICDGIQAAHPRFNLIPCLEILRTEILILPDPC</sequence>
<evidence type="ECO:0000313" key="1">
    <source>
        <dbReference type="EMBL" id="MDQ0340529.1"/>
    </source>
</evidence>
<proteinExistence type="predicted"/>
<reference evidence="1 2" key="1">
    <citation type="submission" date="2023-07" db="EMBL/GenBank/DDBJ databases">
        <title>Genomic Encyclopedia of Type Strains, Phase IV (KMG-IV): sequencing the most valuable type-strain genomes for metagenomic binning, comparative biology and taxonomic classification.</title>
        <authorList>
            <person name="Goeker M."/>
        </authorList>
    </citation>
    <scope>NUCLEOTIDE SEQUENCE [LARGE SCALE GENOMIC DNA]</scope>
    <source>
        <strain evidence="1 2">DSM 17740</strain>
    </source>
</reference>
<gene>
    <name evidence="1" type="ORF">J2S00_003353</name>
</gene>